<proteinExistence type="predicted"/>
<evidence type="ECO:0000313" key="2">
    <source>
        <dbReference type="Proteomes" id="UP000265703"/>
    </source>
</evidence>
<accession>A0A397S7U3</accession>
<gene>
    <name evidence="1" type="ORF">C1645_837940</name>
</gene>
<comment type="caution">
    <text evidence="1">The sequence shown here is derived from an EMBL/GenBank/DDBJ whole genome shotgun (WGS) entry which is preliminary data.</text>
</comment>
<protein>
    <submittedName>
        <fullName evidence="1">Uncharacterized protein</fullName>
    </submittedName>
</protein>
<evidence type="ECO:0000313" key="1">
    <source>
        <dbReference type="EMBL" id="RIA80859.1"/>
    </source>
</evidence>
<dbReference type="Proteomes" id="UP000265703">
    <property type="component" value="Unassembled WGS sequence"/>
</dbReference>
<keyword evidence="2" id="KW-1185">Reference proteome</keyword>
<name>A0A397S7U3_9GLOM</name>
<dbReference type="EMBL" id="QKYT01000884">
    <property type="protein sequence ID" value="RIA80859.1"/>
    <property type="molecule type" value="Genomic_DNA"/>
</dbReference>
<organism evidence="1 2">
    <name type="scientific">Glomus cerebriforme</name>
    <dbReference type="NCBI Taxonomy" id="658196"/>
    <lineage>
        <taxon>Eukaryota</taxon>
        <taxon>Fungi</taxon>
        <taxon>Fungi incertae sedis</taxon>
        <taxon>Mucoromycota</taxon>
        <taxon>Glomeromycotina</taxon>
        <taxon>Glomeromycetes</taxon>
        <taxon>Glomerales</taxon>
        <taxon>Glomeraceae</taxon>
        <taxon>Glomus</taxon>
    </lineage>
</organism>
<reference evidence="1 2" key="1">
    <citation type="submission" date="2018-06" db="EMBL/GenBank/DDBJ databases">
        <title>Comparative genomics reveals the genomic features of Rhizophagus irregularis, R. cerebriforme, R. diaphanum and Gigaspora rosea, and their symbiotic lifestyle signature.</title>
        <authorList>
            <person name="Morin E."/>
            <person name="San Clemente H."/>
            <person name="Chen E.C.H."/>
            <person name="De La Providencia I."/>
            <person name="Hainaut M."/>
            <person name="Kuo A."/>
            <person name="Kohler A."/>
            <person name="Murat C."/>
            <person name="Tang N."/>
            <person name="Roy S."/>
            <person name="Loubradou J."/>
            <person name="Henrissat B."/>
            <person name="Grigoriev I.V."/>
            <person name="Corradi N."/>
            <person name="Roux C."/>
            <person name="Martin F.M."/>
        </authorList>
    </citation>
    <scope>NUCLEOTIDE SEQUENCE [LARGE SCALE GENOMIC DNA]</scope>
    <source>
        <strain evidence="1 2">DAOM 227022</strain>
    </source>
</reference>
<dbReference type="AlphaFoldDB" id="A0A397S7U3"/>
<sequence>MDGSEDDLFVQNKKEKKIDENEREIVNVDSNSAKELDESKNDEFFLVKSQVIWNCISWGCFGTLLLDFKTLQDFLKILQDFSKYGFYRYEFCRTESTDDAEKDQGNLRKKSVKPILGDENVLRTLHIKSSKQTSIDLENDALPHRKSSDQLSMKVEDVEKDYQNISHKKSVDLTLMDLDKADDSCTEVEHNQCKSVITNVLISS</sequence>